<dbReference type="InterPro" id="IPR018338">
    <property type="entry name" value="Carbonic_anhydrase_a-class_CS"/>
</dbReference>
<dbReference type="EC" id="4.2.1.1" evidence="13"/>
<evidence type="ECO:0000256" key="10">
    <source>
        <dbReference type="ARBA" id="ARBA00025355"/>
    </source>
</evidence>
<dbReference type="OrthoDB" id="429145at2759"/>
<dbReference type="Proteomes" id="UP000812440">
    <property type="component" value="Chromosome 7"/>
</dbReference>
<evidence type="ECO:0000256" key="5">
    <source>
        <dbReference type="ARBA" id="ARBA00022723"/>
    </source>
</evidence>
<evidence type="ECO:0000256" key="8">
    <source>
        <dbReference type="ARBA" id="ARBA00023180"/>
    </source>
</evidence>
<evidence type="ECO:0000256" key="9">
    <source>
        <dbReference type="ARBA" id="ARBA00023239"/>
    </source>
</evidence>
<dbReference type="FunFam" id="3.10.200.10:FF:000003">
    <property type="entry name" value="Carbonic anhydrase 12"/>
    <property type="match status" value="1"/>
</dbReference>
<comment type="subcellular location">
    <subcellularLocation>
        <location evidence="2">Secreted</location>
    </subcellularLocation>
</comment>
<evidence type="ECO:0000259" key="15">
    <source>
        <dbReference type="PROSITE" id="PS51828"/>
    </source>
</evidence>
<comment type="similarity">
    <text evidence="3 13">Belongs to the alpha-carbonic anhydrase family.</text>
</comment>
<dbReference type="InterPro" id="IPR023561">
    <property type="entry name" value="Carbonic_anhydrase_a-class"/>
</dbReference>
<organism evidence="16 17">
    <name type="scientific">Hymenochirus boettgeri</name>
    <name type="common">Congo dwarf clawed frog</name>
    <dbReference type="NCBI Taxonomy" id="247094"/>
    <lineage>
        <taxon>Eukaryota</taxon>
        <taxon>Metazoa</taxon>
        <taxon>Chordata</taxon>
        <taxon>Craniata</taxon>
        <taxon>Vertebrata</taxon>
        <taxon>Euteleostomi</taxon>
        <taxon>Amphibia</taxon>
        <taxon>Batrachia</taxon>
        <taxon>Anura</taxon>
        <taxon>Pipoidea</taxon>
        <taxon>Pipidae</taxon>
        <taxon>Pipinae</taxon>
        <taxon>Hymenochirus</taxon>
    </lineage>
</organism>
<keyword evidence="4" id="KW-0964">Secreted</keyword>
<dbReference type="PANTHER" id="PTHR18952:SF110">
    <property type="entry name" value="CARBONIC ANHYDRASE 6"/>
    <property type="match status" value="1"/>
</dbReference>
<evidence type="ECO:0000256" key="7">
    <source>
        <dbReference type="ARBA" id="ARBA00023157"/>
    </source>
</evidence>
<keyword evidence="8" id="KW-0325">Glycoprotein</keyword>
<comment type="catalytic activity">
    <reaction evidence="11 13">
        <text>hydrogencarbonate + H(+) = CO2 + H2O</text>
        <dbReference type="Rhea" id="RHEA:10748"/>
        <dbReference type="ChEBI" id="CHEBI:15377"/>
        <dbReference type="ChEBI" id="CHEBI:15378"/>
        <dbReference type="ChEBI" id="CHEBI:16526"/>
        <dbReference type="ChEBI" id="CHEBI:17544"/>
        <dbReference type="EC" id="4.2.1.1"/>
    </reaction>
</comment>
<accession>A0A8T2INB8</accession>
<dbReference type="SMART" id="SM01057">
    <property type="entry name" value="Carb_anhydrase"/>
    <property type="match status" value="1"/>
</dbReference>
<dbReference type="GO" id="GO:0004089">
    <property type="term" value="F:carbonate dehydratase activity"/>
    <property type="evidence" value="ECO:0007669"/>
    <property type="project" value="UniProtKB-UniRule"/>
</dbReference>
<dbReference type="InterPro" id="IPR001148">
    <property type="entry name" value="CA_dom"/>
</dbReference>
<dbReference type="PROSITE" id="PS00162">
    <property type="entry name" value="ALPHA_CA_1"/>
    <property type="match status" value="1"/>
</dbReference>
<evidence type="ECO:0000256" key="11">
    <source>
        <dbReference type="ARBA" id="ARBA00048348"/>
    </source>
</evidence>
<dbReference type="PANTHER" id="PTHR18952">
    <property type="entry name" value="CARBONIC ANHYDRASE"/>
    <property type="match status" value="1"/>
</dbReference>
<sequence>MGKSLQLTFYLVLAFGCHYISSHVVEWTYKEGELDEANWGNKYPDCASNHQSPIDIQRKKVRHNPELTHLELIGYDGPLHGHFTITNNGHSVQINLTSTMIIKKGLNNRYTAIQMHLHWGGFDLETSGSEHTIDGMRYLAELHVVHYNSEDYKSFDEAKDKPNGLAVLAFLYTTGNFENTYYSEFISKLAKIRYAGQNTEIQTLDVLAMLPENLNNFYRYKGSLTTPPCTENVLWTVFDSPILLSQRQINLLENTLFDWHNKTLRNDYRHTQPLNDRTIEASFHPQMPKDTCQLEISNKLLQIQTELKDVKKQVDNSKSSRLLNKDIPTPPSFPSFLFSKEHPAAHVEVRPSESLRMNKFTICVWVRTKNSGVQTVFSYSTHSSDNELVLSVGNDIGLWIGGMFINFNLHHTSEDWVHYCIRWESSNGAAELFVNGLSGKEKILQRGYVVQGGGVVLLGKDRLDILGLFSNGYFGWISQLSVWNTLLDSQDIRMLSQCQVSKIKGNIISWGETPMIVSGGIILEPDTSC</sequence>
<evidence type="ECO:0000256" key="1">
    <source>
        <dbReference type="ARBA" id="ARBA00001947"/>
    </source>
</evidence>
<keyword evidence="17" id="KW-1185">Reference proteome</keyword>
<evidence type="ECO:0000313" key="17">
    <source>
        <dbReference type="Proteomes" id="UP000812440"/>
    </source>
</evidence>
<dbReference type="PROSITE" id="PS51828">
    <property type="entry name" value="PTX_2"/>
    <property type="match status" value="1"/>
</dbReference>
<comment type="cofactor">
    <cofactor evidence="1 13">
        <name>Zn(2+)</name>
        <dbReference type="ChEBI" id="CHEBI:29105"/>
    </cofactor>
</comment>
<dbReference type="Pfam" id="PF00194">
    <property type="entry name" value="Carb_anhydrase"/>
    <property type="match status" value="1"/>
</dbReference>
<proteinExistence type="inferred from homology"/>
<keyword evidence="7" id="KW-1015">Disulfide bond</keyword>
<dbReference type="InterPro" id="IPR036398">
    <property type="entry name" value="CA_dom_sf"/>
</dbReference>
<dbReference type="SUPFAM" id="SSF51069">
    <property type="entry name" value="Carbonic anhydrase"/>
    <property type="match status" value="1"/>
</dbReference>
<dbReference type="Gene3D" id="3.10.200.10">
    <property type="entry name" value="Alpha carbonic anhydrase"/>
    <property type="match status" value="1"/>
</dbReference>
<dbReference type="PRINTS" id="PR00895">
    <property type="entry name" value="PENTAXIN"/>
</dbReference>
<dbReference type="SUPFAM" id="SSF49899">
    <property type="entry name" value="Concanavalin A-like lectins/glucanases"/>
    <property type="match status" value="1"/>
</dbReference>
<dbReference type="EMBL" id="JAACNH010000008">
    <property type="protein sequence ID" value="KAG8434419.1"/>
    <property type="molecule type" value="Genomic_DNA"/>
</dbReference>
<evidence type="ECO:0000256" key="3">
    <source>
        <dbReference type="ARBA" id="ARBA00010718"/>
    </source>
</evidence>
<dbReference type="PROSITE" id="PS51144">
    <property type="entry name" value="ALPHA_CA_2"/>
    <property type="match status" value="1"/>
</dbReference>
<keyword evidence="5 13" id="KW-0479">Metal-binding</keyword>
<evidence type="ECO:0000259" key="14">
    <source>
        <dbReference type="PROSITE" id="PS51144"/>
    </source>
</evidence>
<reference evidence="16" key="1">
    <citation type="thesis" date="2020" institute="ProQuest LLC" country="789 East Eisenhower Parkway, Ann Arbor, MI, USA">
        <title>Comparative Genomics and Chromosome Evolution.</title>
        <authorList>
            <person name="Mudd A.B."/>
        </authorList>
    </citation>
    <scope>NUCLEOTIDE SEQUENCE</scope>
    <source>
        <strain evidence="16">Female2</strain>
        <tissue evidence="16">Blood</tissue>
    </source>
</reference>
<dbReference type="InterPro" id="IPR013320">
    <property type="entry name" value="ConA-like_dom_sf"/>
</dbReference>
<dbReference type="PROSITE" id="PS51257">
    <property type="entry name" value="PROKAR_LIPOPROTEIN"/>
    <property type="match status" value="1"/>
</dbReference>
<feature type="domain" description="Alpha-carbonic anhydrase" evidence="14">
    <location>
        <begin position="25"/>
        <end position="283"/>
    </location>
</feature>
<dbReference type="GO" id="GO:0005615">
    <property type="term" value="C:extracellular space"/>
    <property type="evidence" value="ECO:0007669"/>
    <property type="project" value="TreeGrafter"/>
</dbReference>
<keyword evidence="6 13" id="KW-0862">Zinc</keyword>
<evidence type="ECO:0000313" key="16">
    <source>
        <dbReference type="EMBL" id="KAG8434419.1"/>
    </source>
</evidence>
<name>A0A8T2INB8_9PIPI</name>
<dbReference type="Gene3D" id="2.60.120.200">
    <property type="match status" value="1"/>
</dbReference>
<keyword evidence="13" id="KW-0732">Signal</keyword>
<feature type="domain" description="Pentraxin (PTX)" evidence="15">
    <location>
        <begin position="332"/>
        <end position="529"/>
    </location>
</feature>
<dbReference type="InterPro" id="IPR001759">
    <property type="entry name" value="PTX_dom"/>
</dbReference>
<dbReference type="Pfam" id="PF00354">
    <property type="entry name" value="Pentaxin"/>
    <property type="match status" value="1"/>
</dbReference>
<dbReference type="SMART" id="SM00159">
    <property type="entry name" value="PTX"/>
    <property type="match status" value="1"/>
</dbReference>
<gene>
    <name evidence="16" type="ORF">GDO86_012696</name>
</gene>
<feature type="signal peptide" evidence="13">
    <location>
        <begin position="1"/>
        <end position="22"/>
    </location>
</feature>
<keyword evidence="9 13" id="KW-0456">Lyase</keyword>
<evidence type="ECO:0000256" key="6">
    <source>
        <dbReference type="ARBA" id="ARBA00022833"/>
    </source>
</evidence>
<dbReference type="AlphaFoldDB" id="A0A8T2INB8"/>
<evidence type="ECO:0000256" key="4">
    <source>
        <dbReference type="ARBA" id="ARBA00022525"/>
    </source>
</evidence>
<feature type="chain" id="PRO_5035960301" description="Carbonic anhydrase" evidence="13">
    <location>
        <begin position="23"/>
        <end position="529"/>
    </location>
</feature>
<comment type="caution">
    <text evidence="16">The sequence shown here is derived from an EMBL/GenBank/DDBJ whole genome shotgun (WGS) entry which is preliminary data.</text>
</comment>
<evidence type="ECO:0000256" key="2">
    <source>
        <dbReference type="ARBA" id="ARBA00004613"/>
    </source>
</evidence>
<dbReference type="GO" id="GO:0008270">
    <property type="term" value="F:zinc ion binding"/>
    <property type="evidence" value="ECO:0007669"/>
    <property type="project" value="UniProtKB-UniRule"/>
</dbReference>
<protein>
    <recommendedName>
        <fullName evidence="13">Carbonic anhydrase</fullName>
        <ecNumber evidence="13">4.2.1.1</ecNumber>
    </recommendedName>
</protein>
<evidence type="ECO:0000256" key="13">
    <source>
        <dbReference type="RuleBase" id="RU367011"/>
    </source>
</evidence>
<evidence type="ECO:0000256" key="12">
    <source>
        <dbReference type="PROSITE-ProRule" id="PRU01172"/>
    </source>
</evidence>
<comment type="caution">
    <text evidence="12">Lacks conserved residue(s) required for the propagation of feature annotation.</text>
</comment>
<comment type="function">
    <text evidence="10">Reversible hydration of carbon dioxide. Its role in saliva is unknown.</text>
</comment>